<dbReference type="InterPro" id="IPR001585">
    <property type="entry name" value="TAL/FSA"/>
</dbReference>
<keyword evidence="1" id="KW-0704">Schiff base</keyword>
<dbReference type="InterPro" id="IPR011861">
    <property type="entry name" value="Transald_staph-type"/>
</dbReference>
<dbReference type="InterPro" id="IPR013785">
    <property type="entry name" value="Aldolase_TIM"/>
</dbReference>
<evidence type="ECO:0000313" key="2">
    <source>
        <dbReference type="EMBL" id="AVO45502.1"/>
    </source>
</evidence>
<dbReference type="GO" id="GO:0005975">
    <property type="term" value="P:carbohydrate metabolic process"/>
    <property type="evidence" value="ECO:0007669"/>
    <property type="project" value="InterPro"/>
</dbReference>
<evidence type="ECO:0000256" key="1">
    <source>
        <dbReference type="ARBA" id="ARBA00023270"/>
    </source>
</evidence>
<dbReference type="OrthoDB" id="9807051at2"/>
<protein>
    <submittedName>
        <fullName evidence="2">Transaldolase</fullName>
    </submittedName>
</protein>
<dbReference type="KEGG" id="phr:C6569_10735"/>
<sequence>MPAIADLKVKLYTDGAEKASIVEMGKKPWIQGFTTNPSLLKKAGVSDYGAYAKDLVAAVPDHHISFEVFSDDLKEMEAQARVIATWGKNVYVKLPVTNSKGEPLYDLIHKLSREGVKINFTALYTVEQIKASVEALKGGAPSIVSVFAGRLGDAGHDYMPVMTYAVGLARGTDTVEVIWASTREVWNVIEADRIGCHIITAPADILKKLEGLGRAPEDISLDTVKGFVADAQAAGLTLDV</sequence>
<name>A0A2S0NBH0_9HYPH</name>
<dbReference type="Gene3D" id="3.20.20.70">
    <property type="entry name" value="Aldolase class I"/>
    <property type="match status" value="1"/>
</dbReference>
<dbReference type="Proteomes" id="UP000237889">
    <property type="component" value="Chromosome"/>
</dbReference>
<dbReference type="Pfam" id="PF00923">
    <property type="entry name" value="TAL_FSA"/>
    <property type="match status" value="1"/>
</dbReference>
<reference evidence="2 3" key="1">
    <citation type="submission" date="2018-03" db="EMBL/GenBank/DDBJ databases">
        <title>Genome sequencing of Phreatobacter sp.</title>
        <authorList>
            <person name="Kim S.-J."/>
            <person name="Heo J."/>
            <person name="Kwon S.-W."/>
        </authorList>
    </citation>
    <scope>NUCLEOTIDE SEQUENCE [LARGE SCALE GENOMIC DNA]</scope>
    <source>
        <strain evidence="2 3">S-12</strain>
    </source>
</reference>
<dbReference type="RefSeq" id="WP_106748843.1">
    <property type="nucleotide sequence ID" value="NZ_CP027668.1"/>
</dbReference>
<dbReference type="EMBL" id="CP027668">
    <property type="protein sequence ID" value="AVO45502.1"/>
    <property type="molecule type" value="Genomic_DNA"/>
</dbReference>
<dbReference type="SUPFAM" id="SSF51569">
    <property type="entry name" value="Aldolase"/>
    <property type="match status" value="1"/>
</dbReference>
<proteinExistence type="predicted"/>
<dbReference type="PANTHER" id="PTHR10683:SF40">
    <property type="entry name" value="FRUCTOSE-6-PHOSPHATE ALDOLASE 1-RELATED"/>
    <property type="match status" value="1"/>
</dbReference>
<keyword evidence="3" id="KW-1185">Reference proteome</keyword>
<dbReference type="NCBIfam" id="TIGR02134">
    <property type="entry name" value="transald_staph"/>
    <property type="match status" value="1"/>
</dbReference>
<accession>A0A2S0NBH0</accession>
<dbReference type="AlphaFoldDB" id="A0A2S0NBH0"/>
<dbReference type="PANTHER" id="PTHR10683">
    <property type="entry name" value="TRANSALDOLASE"/>
    <property type="match status" value="1"/>
</dbReference>
<gene>
    <name evidence="2" type="ORF">C6569_10735</name>
</gene>
<evidence type="ECO:0000313" key="3">
    <source>
        <dbReference type="Proteomes" id="UP000237889"/>
    </source>
</evidence>
<organism evidence="2 3">
    <name type="scientific">Phreatobacter cathodiphilus</name>
    <dbReference type="NCBI Taxonomy" id="1868589"/>
    <lineage>
        <taxon>Bacteria</taxon>
        <taxon>Pseudomonadati</taxon>
        <taxon>Pseudomonadota</taxon>
        <taxon>Alphaproteobacteria</taxon>
        <taxon>Hyphomicrobiales</taxon>
        <taxon>Phreatobacteraceae</taxon>
        <taxon>Phreatobacter</taxon>
    </lineage>
</organism>